<dbReference type="RefSeq" id="WP_213043073.1">
    <property type="nucleotide sequence ID" value="NZ_CAJNBJ010000017.1"/>
</dbReference>
<dbReference type="InterPro" id="IPR029063">
    <property type="entry name" value="SAM-dependent_MTases_sf"/>
</dbReference>
<gene>
    <name evidence="3" type="primary">rsmD</name>
    <name evidence="3" type="ORF">NSPZN2_40220</name>
</gene>
<dbReference type="InterPro" id="IPR004398">
    <property type="entry name" value="RNA_MeTrfase_RsmD"/>
</dbReference>
<name>A0ABN7LW17_9BACT</name>
<dbReference type="Gene3D" id="3.40.50.150">
    <property type="entry name" value="Vaccinia Virus protein VP39"/>
    <property type="match status" value="1"/>
</dbReference>
<evidence type="ECO:0000313" key="4">
    <source>
        <dbReference type="Proteomes" id="UP000675880"/>
    </source>
</evidence>
<dbReference type="GO" id="GO:0052913">
    <property type="term" value="F:16S rRNA (guanine(966)-N(2))-methyltransferase activity"/>
    <property type="evidence" value="ECO:0007669"/>
    <property type="project" value="UniProtKB-EC"/>
</dbReference>
<reference evidence="3 4" key="1">
    <citation type="submission" date="2021-02" db="EMBL/GenBank/DDBJ databases">
        <authorList>
            <person name="Han P."/>
        </authorList>
    </citation>
    <scope>NUCLEOTIDE SEQUENCE [LARGE SCALE GENOMIC DNA]</scope>
    <source>
        <strain evidence="3">Candidatus Nitrospira sp. ZN2</strain>
    </source>
</reference>
<protein>
    <submittedName>
        <fullName evidence="3">16S rRNA (Guanine(966)-N(2))-methyltransferase RsmD</fullName>
        <ecNumber evidence="3">2.1.1.171</ecNumber>
    </submittedName>
</protein>
<organism evidence="3 4">
    <name type="scientific">Nitrospira defluvii</name>
    <dbReference type="NCBI Taxonomy" id="330214"/>
    <lineage>
        <taxon>Bacteria</taxon>
        <taxon>Pseudomonadati</taxon>
        <taxon>Nitrospirota</taxon>
        <taxon>Nitrospiria</taxon>
        <taxon>Nitrospirales</taxon>
        <taxon>Nitrospiraceae</taxon>
        <taxon>Nitrospira</taxon>
    </lineage>
</organism>
<accession>A0ABN7LW17</accession>
<keyword evidence="4" id="KW-1185">Reference proteome</keyword>
<dbReference type="NCBIfam" id="TIGR00095">
    <property type="entry name" value="16S rRNA (guanine(966)-N(2))-methyltransferase RsmD"/>
    <property type="match status" value="1"/>
</dbReference>
<sequence>MRVIAGLHRGRRLLGPRGQAIRPTSDRVKEALFSILGERTTGARVLDLYAGTGSIGIEALSRGATHVTFVETDREALRLVRSNLQQCNLEQFANICACQVSQFFRRGTEWSGPYDIVFCDPPYRLTPELLTLAGEWHVGWLAEDAVVVIEHSSKEHMPETLGPLSQVKRYDYGDTALTRFHLTPKEAPRA</sequence>
<evidence type="ECO:0000256" key="1">
    <source>
        <dbReference type="ARBA" id="ARBA00022603"/>
    </source>
</evidence>
<dbReference type="PANTHER" id="PTHR43542">
    <property type="entry name" value="METHYLTRANSFERASE"/>
    <property type="match status" value="1"/>
</dbReference>
<evidence type="ECO:0000313" key="3">
    <source>
        <dbReference type="EMBL" id="CAE6769781.1"/>
    </source>
</evidence>
<dbReference type="PROSITE" id="PS00092">
    <property type="entry name" value="N6_MTASE"/>
    <property type="match status" value="1"/>
</dbReference>
<dbReference type="EC" id="2.1.1.171" evidence="3"/>
<dbReference type="PANTHER" id="PTHR43542:SF1">
    <property type="entry name" value="METHYLTRANSFERASE"/>
    <property type="match status" value="1"/>
</dbReference>
<keyword evidence="2 3" id="KW-0808">Transferase</keyword>
<proteinExistence type="predicted"/>
<dbReference type="CDD" id="cd02440">
    <property type="entry name" value="AdoMet_MTases"/>
    <property type="match status" value="1"/>
</dbReference>
<dbReference type="Proteomes" id="UP000675880">
    <property type="component" value="Unassembled WGS sequence"/>
</dbReference>
<dbReference type="InterPro" id="IPR002052">
    <property type="entry name" value="DNA_methylase_N6_adenine_CS"/>
</dbReference>
<comment type="caution">
    <text evidence="3">The sequence shown here is derived from an EMBL/GenBank/DDBJ whole genome shotgun (WGS) entry which is preliminary data.</text>
</comment>
<dbReference type="Pfam" id="PF03602">
    <property type="entry name" value="Cons_hypoth95"/>
    <property type="match status" value="1"/>
</dbReference>
<dbReference type="PIRSF" id="PIRSF004553">
    <property type="entry name" value="CHP00095"/>
    <property type="match status" value="1"/>
</dbReference>
<keyword evidence="1 3" id="KW-0489">Methyltransferase</keyword>
<evidence type="ECO:0000256" key="2">
    <source>
        <dbReference type="ARBA" id="ARBA00022679"/>
    </source>
</evidence>
<dbReference type="SUPFAM" id="SSF53335">
    <property type="entry name" value="S-adenosyl-L-methionine-dependent methyltransferases"/>
    <property type="match status" value="1"/>
</dbReference>
<dbReference type="EMBL" id="CAJNBJ010000017">
    <property type="protein sequence ID" value="CAE6769781.1"/>
    <property type="molecule type" value="Genomic_DNA"/>
</dbReference>